<proteinExistence type="predicted"/>
<dbReference type="EMBL" id="CAJPIZ010020391">
    <property type="protein sequence ID" value="CAG2117275.1"/>
    <property type="molecule type" value="Genomic_DNA"/>
</dbReference>
<name>A0A7R9LAI4_9ACAR</name>
<reference evidence="1" key="1">
    <citation type="submission" date="2020-11" db="EMBL/GenBank/DDBJ databases">
        <authorList>
            <person name="Tran Van P."/>
        </authorList>
    </citation>
    <scope>NUCLEOTIDE SEQUENCE</scope>
</reference>
<dbReference type="AlphaFoldDB" id="A0A7R9LAI4"/>
<protein>
    <submittedName>
        <fullName evidence="1">Uncharacterized protein</fullName>
    </submittedName>
</protein>
<keyword evidence="2" id="KW-1185">Reference proteome</keyword>
<organism evidence="1">
    <name type="scientific">Medioppia subpectinata</name>
    <dbReference type="NCBI Taxonomy" id="1979941"/>
    <lineage>
        <taxon>Eukaryota</taxon>
        <taxon>Metazoa</taxon>
        <taxon>Ecdysozoa</taxon>
        <taxon>Arthropoda</taxon>
        <taxon>Chelicerata</taxon>
        <taxon>Arachnida</taxon>
        <taxon>Acari</taxon>
        <taxon>Acariformes</taxon>
        <taxon>Sarcoptiformes</taxon>
        <taxon>Oribatida</taxon>
        <taxon>Brachypylina</taxon>
        <taxon>Oppioidea</taxon>
        <taxon>Oppiidae</taxon>
        <taxon>Medioppia</taxon>
    </lineage>
</organism>
<dbReference type="EMBL" id="OC874966">
    <property type="protein sequence ID" value="CAD7638077.1"/>
    <property type="molecule type" value="Genomic_DNA"/>
</dbReference>
<sequence>MSEDKAMANTSATTTAATESLALESVDKMSEYRNDFIDFFLSVYGKQFDKRFREVTDAFAAETEAPEKADRFRAIRDQHMRQCEASLEKRLDAEFARLFGDQSVIDKLLTDVTTDKPVDDELPAIQEALRPVKQQFVDRLQNLERLMDERLDSKTNELSELTESVAQAFTEYEAKRKSLQKSVLKMVNKLETIESPELD</sequence>
<evidence type="ECO:0000313" key="1">
    <source>
        <dbReference type="EMBL" id="CAD7638077.1"/>
    </source>
</evidence>
<dbReference type="Proteomes" id="UP000759131">
    <property type="component" value="Unassembled WGS sequence"/>
</dbReference>
<gene>
    <name evidence="1" type="ORF">OSB1V03_LOCUS17228</name>
</gene>
<accession>A0A7R9LAI4</accession>
<evidence type="ECO:0000313" key="2">
    <source>
        <dbReference type="Proteomes" id="UP000759131"/>
    </source>
</evidence>